<dbReference type="InterPro" id="IPR023214">
    <property type="entry name" value="HAD_sf"/>
</dbReference>
<proteinExistence type="predicted"/>
<gene>
    <name evidence="1" type="ORF">E1963_01365</name>
</gene>
<dbReference type="GO" id="GO:0006281">
    <property type="term" value="P:DNA repair"/>
    <property type="evidence" value="ECO:0007669"/>
    <property type="project" value="TreeGrafter"/>
</dbReference>
<dbReference type="NCBIfam" id="TIGR01509">
    <property type="entry name" value="HAD-SF-IA-v3"/>
    <property type="match status" value="1"/>
</dbReference>
<sequence length="215" mass="23859">MEACIFDLDGTLTDTLESLAYSVKATLLEMGLEEITTDECRRFVGNGARRLMECALEAAGDKTGSRIDEGMEIYGRIFDANCTYHVTPYDGIPQMITRLRAVGLKLAVLSNKPHVQTVKVVREIFGDDIFDCVQGQMEGLKRKPDPEGVYKVLERLHTEKEDCLYIGDSEVDVQTACNAGITCIGAAWGFRSREILADAGAEHIIDMPEELLQYV</sequence>
<dbReference type="SFLD" id="SFLDG01129">
    <property type="entry name" value="C1.5:_HAD__Beta-PGM__Phosphata"/>
    <property type="match status" value="1"/>
</dbReference>
<dbReference type="GO" id="GO:0008967">
    <property type="term" value="F:phosphoglycolate phosphatase activity"/>
    <property type="evidence" value="ECO:0007669"/>
    <property type="project" value="TreeGrafter"/>
</dbReference>
<organism evidence="1 2">
    <name type="scientific">Extibacter muris</name>
    <dbReference type="NCBI Taxonomy" id="1796622"/>
    <lineage>
        <taxon>Bacteria</taxon>
        <taxon>Bacillati</taxon>
        <taxon>Bacillota</taxon>
        <taxon>Clostridia</taxon>
        <taxon>Lachnospirales</taxon>
        <taxon>Lachnospiraceae</taxon>
        <taxon>Extibacter</taxon>
    </lineage>
</organism>
<evidence type="ECO:0000313" key="2">
    <source>
        <dbReference type="Proteomes" id="UP000295710"/>
    </source>
</evidence>
<dbReference type="Gene3D" id="1.10.150.240">
    <property type="entry name" value="Putative phosphatase, domain 2"/>
    <property type="match status" value="1"/>
</dbReference>
<comment type="caution">
    <text evidence="1">The sequence shown here is derived from an EMBL/GenBank/DDBJ whole genome shotgun (WGS) entry which is preliminary data.</text>
</comment>
<dbReference type="InterPro" id="IPR036412">
    <property type="entry name" value="HAD-like_sf"/>
</dbReference>
<protein>
    <submittedName>
        <fullName evidence="1">HAD family hydrolase</fullName>
    </submittedName>
</protein>
<dbReference type="PANTHER" id="PTHR43434:SF1">
    <property type="entry name" value="PHOSPHOGLYCOLATE PHOSPHATASE"/>
    <property type="match status" value="1"/>
</dbReference>
<keyword evidence="1" id="KW-0378">Hydrolase</keyword>
<dbReference type="FunFam" id="3.40.50.1000:FF:000022">
    <property type="entry name" value="Phosphoglycolate phosphatase"/>
    <property type="match status" value="1"/>
</dbReference>
<dbReference type="SUPFAM" id="SSF56784">
    <property type="entry name" value="HAD-like"/>
    <property type="match status" value="1"/>
</dbReference>
<dbReference type="Gene3D" id="3.40.50.1000">
    <property type="entry name" value="HAD superfamily/HAD-like"/>
    <property type="match status" value="1"/>
</dbReference>
<dbReference type="RefSeq" id="WP_132274257.1">
    <property type="nucleotide sequence ID" value="NZ_JAOBST010000054.1"/>
</dbReference>
<dbReference type="InterPro" id="IPR006439">
    <property type="entry name" value="HAD-SF_hydro_IA"/>
</dbReference>
<keyword evidence="2" id="KW-1185">Reference proteome</keyword>
<dbReference type="AlphaFoldDB" id="A0A4R4FLF3"/>
<dbReference type="Pfam" id="PF13419">
    <property type="entry name" value="HAD_2"/>
    <property type="match status" value="1"/>
</dbReference>
<dbReference type="SFLD" id="SFLDS00003">
    <property type="entry name" value="Haloacid_Dehalogenase"/>
    <property type="match status" value="1"/>
</dbReference>
<dbReference type="Proteomes" id="UP000295710">
    <property type="component" value="Unassembled WGS sequence"/>
</dbReference>
<dbReference type="PRINTS" id="PR00413">
    <property type="entry name" value="HADHALOGNASE"/>
</dbReference>
<dbReference type="SFLD" id="SFLDG01135">
    <property type="entry name" value="C1.5.6:_HAD__Beta-PGM__Phospha"/>
    <property type="match status" value="1"/>
</dbReference>
<evidence type="ECO:0000313" key="1">
    <source>
        <dbReference type="EMBL" id="TDA23413.1"/>
    </source>
</evidence>
<dbReference type="InterPro" id="IPR041492">
    <property type="entry name" value="HAD_2"/>
</dbReference>
<dbReference type="GO" id="GO:0005829">
    <property type="term" value="C:cytosol"/>
    <property type="evidence" value="ECO:0007669"/>
    <property type="project" value="TreeGrafter"/>
</dbReference>
<name>A0A4R4FLF3_9FIRM</name>
<dbReference type="InterPro" id="IPR050155">
    <property type="entry name" value="HAD-like_hydrolase_sf"/>
</dbReference>
<dbReference type="PANTHER" id="PTHR43434">
    <property type="entry name" value="PHOSPHOGLYCOLATE PHOSPHATASE"/>
    <property type="match status" value="1"/>
</dbReference>
<accession>A0A4R4FLF3</accession>
<dbReference type="InterPro" id="IPR023198">
    <property type="entry name" value="PGP-like_dom2"/>
</dbReference>
<dbReference type="EMBL" id="SMMX01000001">
    <property type="protein sequence ID" value="TDA23413.1"/>
    <property type="molecule type" value="Genomic_DNA"/>
</dbReference>
<reference evidence="1 2" key="1">
    <citation type="journal article" date="2016" name="Nat. Microbiol.">
        <title>The Mouse Intestinal Bacterial Collection (miBC) provides host-specific insight into cultured diversity and functional potential of the gut microbiota.</title>
        <authorList>
            <person name="Lagkouvardos I."/>
            <person name="Pukall R."/>
            <person name="Abt B."/>
            <person name="Foesel B.U."/>
            <person name="Meier-Kolthoff J.P."/>
            <person name="Kumar N."/>
            <person name="Bresciani A."/>
            <person name="Martinez I."/>
            <person name="Just S."/>
            <person name="Ziegler C."/>
            <person name="Brugiroux S."/>
            <person name="Garzetti D."/>
            <person name="Wenning M."/>
            <person name="Bui T.P."/>
            <person name="Wang J."/>
            <person name="Hugenholtz F."/>
            <person name="Plugge C.M."/>
            <person name="Peterson D.A."/>
            <person name="Hornef M.W."/>
            <person name="Baines J.F."/>
            <person name="Smidt H."/>
            <person name="Walter J."/>
            <person name="Kristiansen K."/>
            <person name="Nielsen H.B."/>
            <person name="Haller D."/>
            <person name="Overmann J."/>
            <person name="Stecher B."/>
            <person name="Clavel T."/>
        </authorList>
    </citation>
    <scope>NUCLEOTIDE SEQUENCE [LARGE SCALE GENOMIC DNA]</scope>
    <source>
        <strain evidence="1 2">DSM 28560</strain>
    </source>
</reference>
<dbReference type="NCBIfam" id="TIGR01549">
    <property type="entry name" value="HAD-SF-IA-v1"/>
    <property type="match status" value="1"/>
</dbReference>